<name>A0A098LL62_9BACT</name>
<dbReference type="AlphaFoldDB" id="A0A098LL62"/>
<evidence type="ECO:0008006" key="3">
    <source>
        <dbReference type="Google" id="ProtNLM"/>
    </source>
</evidence>
<gene>
    <name evidence="1" type="ORF">MYP_4038</name>
</gene>
<dbReference type="SUPFAM" id="SSF53756">
    <property type="entry name" value="UDP-Glycosyltransferase/glycogen phosphorylase"/>
    <property type="match status" value="1"/>
</dbReference>
<keyword evidence="2" id="KW-1185">Reference proteome</keyword>
<dbReference type="EMBL" id="BBLT01000009">
    <property type="protein sequence ID" value="GAL86808.1"/>
    <property type="molecule type" value="Genomic_DNA"/>
</dbReference>
<organism evidence="1 2">
    <name type="scientific">Sporocytophaga myxococcoides</name>
    <dbReference type="NCBI Taxonomy" id="153721"/>
    <lineage>
        <taxon>Bacteria</taxon>
        <taxon>Pseudomonadati</taxon>
        <taxon>Bacteroidota</taxon>
        <taxon>Cytophagia</taxon>
        <taxon>Cytophagales</taxon>
        <taxon>Cytophagaceae</taxon>
        <taxon>Sporocytophaga</taxon>
    </lineage>
</organism>
<protein>
    <recommendedName>
        <fullName evidence="3">Glycosyl transferase family 1 domain-containing protein</fullName>
    </recommendedName>
</protein>
<dbReference type="eggNOG" id="COG0438">
    <property type="taxonomic scope" value="Bacteria"/>
</dbReference>
<dbReference type="Gene3D" id="3.40.50.2000">
    <property type="entry name" value="Glycogen Phosphorylase B"/>
    <property type="match status" value="1"/>
</dbReference>
<sequence>MYEKFAKSLLKLNDVEIHIAGFSPTKDSKAEDKIFFHTLFSESRLHISRIGAQLKLFRLLLKVKPQLMIITTYEILIVSIIYKLFSGTVLIYDIQENYYRNIRFTPTFPPFIRNIIASGVRFIEMLTRPLIDFYLLAERNYESEFSFSKNKSCIIENKFKNEGISPVLKQELRINPKSGIRFLYSGTIAEVYGIFKTIELIIKLHELNSNITLTIIGYSPKKETLKVVKSEIRNYPFIHLLGGDTPVAHSDILNEIHNSDIGILSYLPNKSTENCIPTKLYEYLSLYLPMIIPPNPIWTSITSPYNASVTFDFNNSKPEELLENLSQHIFFTSKPEHTSWDSEEIKLLQIVKTILNR</sequence>
<evidence type="ECO:0000313" key="2">
    <source>
        <dbReference type="Proteomes" id="UP000030185"/>
    </source>
</evidence>
<evidence type="ECO:0000313" key="1">
    <source>
        <dbReference type="EMBL" id="GAL86808.1"/>
    </source>
</evidence>
<dbReference type="Proteomes" id="UP000030185">
    <property type="component" value="Unassembled WGS sequence"/>
</dbReference>
<reference evidence="1 2" key="1">
    <citation type="submission" date="2014-09" db="EMBL/GenBank/DDBJ databases">
        <title>Sporocytophaga myxococcoides PG-01 genome sequencing.</title>
        <authorList>
            <person name="Liu L."/>
            <person name="Gao P.J."/>
            <person name="Chen G.J."/>
            <person name="Wang L.S."/>
        </authorList>
    </citation>
    <scope>NUCLEOTIDE SEQUENCE [LARGE SCALE GENOMIC DNA]</scope>
    <source>
        <strain evidence="1 2">PG-01</strain>
    </source>
</reference>
<comment type="caution">
    <text evidence="1">The sequence shown here is derived from an EMBL/GenBank/DDBJ whole genome shotgun (WGS) entry which is preliminary data.</text>
</comment>
<dbReference type="STRING" id="153721.MYP_4038"/>
<accession>A0A098LL62</accession>
<proteinExistence type="predicted"/>